<sequence length="247" mass="26975">MFEGADVTIWIALAAGVLSFLSPCTLPIFPAYLSYITGMSVKELQDQSDARVRTKLLLHSVFFLIGVSMVFISLGIGVSLLGQWIQGMLTGQSGVFLQRIAGIFIVVMGLFIAGWLQWKGLMKEKRFQIKNKPLGYIGTTFVGIGFAAGWTPCIGPIFASILVIAASNPTQGAIYTIMYVIGFAVPFIVLAFFLGSTRWLLKYSQPIMKAGGIIMILMGVLLYTGQLTRLSTMLLQLVQDTWLSNLG</sequence>
<dbReference type="PANTHER" id="PTHR31272:SF4">
    <property type="entry name" value="CYTOCHROME C-TYPE BIOGENESIS PROTEIN HI_1454-RELATED"/>
    <property type="match status" value="1"/>
</dbReference>
<comment type="similarity">
    <text evidence="2">Belongs to the DsbD family.</text>
</comment>
<feature type="transmembrane region" description="Helical" evidence="6">
    <location>
        <begin position="172"/>
        <end position="195"/>
    </location>
</feature>
<name>A0A0A5FVP4_9BACI</name>
<evidence type="ECO:0000256" key="2">
    <source>
        <dbReference type="ARBA" id="ARBA00006143"/>
    </source>
</evidence>
<comment type="subcellular location">
    <subcellularLocation>
        <location evidence="1">Membrane</location>
        <topology evidence="1">Multi-pass membrane protein</topology>
    </subcellularLocation>
</comment>
<reference evidence="8 9" key="1">
    <citation type="submission" date="2013-08" db="EMBL/GenBank/DDBJ databases">
        <authorList>
            <person name="Huang J."/>
            <person name="Wang G."/>
        </authorList>
    </citation>
    <scope>NUCLEOTIDE SEQUENCE [LARGE SCALE GENOMIC DNA]</scope>
    <source>
        <strain evidence="8 9">BH030004</strain>
    </source>
</reference>
<evidence type="ECO:0000256" key="3">
    <source>
        <dbReference type="ARBA" id="ARBA00022692"/>
    </source>
</evidence>
<comment type="caution">
    <text evidence="8">The sequence shown here is derived from an EMBL/GenBank/DDBJ whole genome shotgun (WGS) entry which is preliminary data.</text>
</comment>
<feature type="transmembrane region" description="Helical" evidence="6">
    <location>
        <begin position="56"/>
        <end position="76"/>
    </location>
</feature>
<dbReference type="Pfam" id="PF02683">
    <property type="entry name" value="DsbD_TM"/>
    <property type="match status" value="1"/>
</dbReference>
<evidence type="ECO:0000313" key="8">
    <source>
        <dbReference type="EMBL" id="KGX84871.1"/>
    </source>
</evidence>
<keyword evidence="9" id="KW-1185">Reference proteome</keyword>
<dbReference type="GO" id="GO:0016020">
    <property type="term" value="C:membrane"/>
    <property type="evidence" value="ECO:0007669"/>
    <property type="project" value="UniProtKB-SubCell"/>
</dbReference>
<keyword evidence="3 6" id="KW-0812">Transmembrane</keyword>
<dbReference type="PANTHER" id="PTHR31272">
    <property type="entry name" value="CYTOCHROME C-TYPE BIOGENESIS PROTEIN HI_1454-RELATED"/>
    <property type="match status" value="1"/>
</dbReference>
<evidence type="ECO:0000259" key="7">
    <source>
        <dbReference type="Pfam" id="PF02683"/>
    </source>
</evidence>
<feature type="domain" description="Cytochrome C biogenesis protein transmembrane" evidence="7">
    <location>
        <begin position="9"/>
        <end position="221"/>
    </location>
</feature>
<gene>
    <name evidence="8" type="ORF">N783_15790</name>
</gene>
<dbReference type="OrthoDB" id="9803065at2"/>
<evidence type="ECO:0000256" key="6">
    <source>
        <dbReference type="SAM" id="Phobius"/>
    </source>
</evidence>
<dbReference type="EMBL" id="AVPF01000047">
    <property type="protein sequence ID" value="KGX84871.1"/>
    <property type="molecule type" value="Genomic_DNA"/>
</dbReference>
<evidence type="ECO:0000256" key="4">
    <source>
        <dbReference type="ARBA" id="ARBA00022989"/>
    </source>
</evidence>
<dbReference type="InterPro" id="IPR003834">
    <property type="entry name" value="Cyt_c_assmbl_TM_dom"/>
</dbReference>
<keyword evidence="4 6" id="KW-1133">Transmembrane helix</keyword>
<feature type="transmembrane region" description="Helical" evidence="6">
    <location>
        <begin position="12"/>
        <end position="35"/>
    </location>
</feature>
<dbReference type="GO" id="GO:0017004">
    <property type="term" value="P:cytochrome complex assembly"/>
    <property type="evidence" value="ECO:0007669"/>
    <property type="project" value="InterPro"/>
</dbReference>
<dbReference type="Proteomes" id="UP000030403">
    <property type="component" value="Unassembled WGS sequence"/>
</dbReference>
<feature type="transmembrane region" description="Helical" evidence="6">
    <location>
        <begin position="136"/>
        <end position="166"/>
    </location>
</feature>
<accession>A0A0A5FVP4</accession>
<evidence type="ECO:0000256" key="5">
    <source>
        <dbReference type="ARBA" id="ARBA00023136"/>
    </source>
</evidence>
<dbReference type="AlphaFoldDB" id="A0A0A5FVP4"/>
<dbReference type="eggNOG" id="COG0785">
    <property type="taxonomic scope" value="Bacteria"/>
</dbReference>
<dbReference type="STRING" id="1385511.GCA_000425225_01264"/>
<organism evidence="8 9">
    <name type="scientific">Pontibacillus marinus BH030004 = DSM 16465</name>
    <dbReference type="NCBI Taxonomy" id="1385511"/>
    <lineage>
        <taxon>Bacteria</taxon>
        <taxon>Bacillati</taxon>
        <taxon>Bacillota</taxon>
        <taxon>Bacilli</taxon>
        <taxon>Bacillales</taxon>
        <taxon>Bacillaceae</taxon>
        <taxon>Pontibacillus</taxon>
    </lineage>
</organism>
<evidence type="ECO:0000313" key="9">
    <source>
        <dbReference type="Proteomes" id="UP000030403"/>
    </source>
</evidence>
<proteinExistence type="inferred from homology"/>
<feature type="transmembrane region" description="Helical" evidence="6">
    <location>
        <begin position="207"/>
        <end position="225"/>
    </location>
</feature>
<evidence type="ECO:0000256" key="1">
    <source>
        <dbReference type="ARBA" id="ARBA00004141"/>
    </source>
</evidence>
<keyword evidence="5 6" id="KW-0472">Membrane</keyword>
<protein>
    <submittedName>
        <fullName evidence="8">Cytochrome C biogenesis protein</fullName>
    </submittedName>
</protein>
<dbReference type="InterPro" id="IPR051790">
    <property type="entry name" value="Cytochrome_c-biogenesis_DsbD"/>
</dbReference>
<dbReference type="RefSeq" id="WP_027445615.1">
    <property type="nucleotide sequence ID" value="NZ_AULJ01000012.1"/>
</dbReference>
<feature type="transmembrane region" description="Helical" evidence="6">
    <location>
        <begin position="96"/>
        <end position="116"/>
    </location>
</feature>